<comment type="caution">
    <text evidence="2">The sequence shown here is derived from an EMBL/GenBank/DDBJ whole genome shotgun (WGS) entry which is preliminary data.</text>
</comment>
<evidence type="ECO:0000313" key="3">
    <source>
        <dbReference type="Proteomes" id="UP000256829"/>
    </source>
</evidence>
<organism evidence="2 3">
    <name type="scientific">Lysobacter soli</name>
    <dbReference type="NCBI Taxonomy" id="453783"/>
    <lineage>
        <taxon>Bacteria</taxon>
        <taxon>Pseudomonadati</taxon>
        <taxon>Pseudomonadota</taxon>
        <taxon>Gammaproteobacteria</taxon>
        <taxon>Lysobacterales</taxon>
        <taxon>Lysobacteraceae</taxon>
        <taxon>Lysobacter</taxon>
    </lineage>
</organism>
<keyword evidence="1" id="KW-0732">Signal</keyword>
<feature type="signal peptide" evidence="1">
    <location>
        <begin position="1"/>
        <end position="30"/>
    </location>
</feature>
<evidence type="ECO:0000256" key="1">
    <source>
        <dbReference type="SAM" id="SignalP"/>
    </source>
</evidence>
<proteinExistence type="predicted"/>
<gene>
    <name evidence="2" type="ORF">DX912_11870</name>
</gene>
<sequence>MQRTTPPSSTWARRLAPALLLTLASAATFAAPAESPVEADWILAKIARPAPARTPFVEVRGSKLLKAPLRLTGEYRRPDADTLVREVRSPYAETTTLRAGEATIERAGQSPRRFSLSRVPELAGLQNSFGALLGGDHAAIEAHYRLQADGTRQRWTLTMTPKDAALASKVQAIVLNGRGSELRCIQTRAAGNGDTQRTLLAGAAQEAAKATDAAALVALCEGAPAR</sequence>
<reference evidence="2 3" key="1">
    <citation type="submission" date="2018-08" db="EMBL/GenBank/DDBJ databases">
        <title>Lysobacter soli KCTC 22011, whole genome shotgun sequence.</title>
        <authorList>
            <person name="Zhang X."/>
            <person name="Feng G."/>
            <person name="Zhu H."/>
        </authorList>
    </citation>
    <scope>NUCLEOTIDE SEQUENCE [LARGE SCALE GENOMIC DNA]</scope>
    <source>
        <strain evidence="2 3">KCTC 22011</strain>
    </source>
</reference>
<dbReference type="EMBL" id="QTJR01000007">
    <property type="protein sequence ID" value="RDY66804.1"/>
    <property type="molecule type" value="Genomic_DNA"/>
</dbReference>
<keyword evidence="3" id="KW-1185">Reference proteome</keyword>
<dbReference type="AlphaFoldDB" id="A0A3D8VBI9"/>
<dbReference type="Proteomes" id="UP000256829">
    <property type="component" value="Unassembled WGS sequence"/>
</dbReference>
<protein>
    <submittedName>
        <fullName evidence="2">Fatty acyl CoA synthetase</fullName>
    </submittedName>
</protein>
<accession>A0A3D8VBI9</accession>
<feature type="chain" id="PRO_5017548680" evidence="1">
    <location>
        <begin position="31"/>
        <end position="226"/>
    </location>
</feature>
<dbReference type="RefSeq" id="WP_115842725.1">
    <property type="nucleotide sequence ID" value="NZ_CP183976.1"/>
</dbReference>
<dbReference type="Pfam" id="PF19574">
    <property type="entry name" value="LolA_3"/>
    <property type="match status" value="1"/>
</dbReference>
<name>A0A3D8VBI9_9GAMM</name>
<dbReference type="InterPro" id="IPR004564">
    <property type="entry name" value="OM_lipoprot_carrier_LolA-like"/>
</dbReference>
<evidence type="ECO:0000313" key="2">
    <source>
        <dbReference type="EMBL" id="RDY66804.1"/>
    </source>
</evidence>